<keyword evidence="2" id="KW-1133">Transmembrane helix</keyword>
<gene>
    <name evidence="3" type="ORF">HGRIS_013447</name>
</gene>
<evidence type="ECO:0000313" key="3">
    <source>
        <dbReference type="EMBL" id="KAL0947328.1"/>
    </source>
</evidence>
<dbReference type="EMBL" id="JASNQZ010000015">
    <property type="protein sequence ID" value="KAL0947328.1"/>
    <property type="molecule type" value="Genomic_DNA"/>
</dbReference>
<comment type="caution">
    <text evidence="3">The sequence shown here is derived from an EMBL/GenBank/DDBJ whole genome shotgun (WGS) entry which is preliminary data.</text>
</comment>
<dbReference type="Proteomes" id="UP001556367">
    <property type="component" value="Unassembled WGS sequence"/>
</dbReference>
<evidence type="ECO:0000313" key="4">
    <source>
        <dbReference type="Proteomes" id="UP001556367"/>
    </source>
</evidence>
<keyword evidence="4" id="KW-1185">Reference proteome</keyword>
<name>A0ABR3IVM6_9AGAR</name>
<evidence type="ECO:0000256" key="2">
    <source>
        <dbReference type="SAM" id="Phobius"/>
    </source>
</evidence>
<feature type="compositionally biased region" description="Basic and acidic residues" evidence="1">
    <location>
        <begin position="277"/>
        <end position="287"/>
    </location>
</feature>
<organism evidence="3 4">
    <name type="scientific">Hohenbuehelia grisea</name>
    <dbReference type="NCBI Taxonomy" id="104357"/>
    <lineage>
        <taxon>Eukaryota</taxon>
        <taxon>Fungi</taxon>
        <taxon>Dikarya</taxon>
        <taxon>Basidiomycota</taxon>
        <taxon>Agaricomycotina</taxon>
        <taxon>Agaricomycetes</taxon>
        <taxon>Agaricomycetidae</taxon>
        <taxon>Agaricales</taxon>
        <taxon>Pleurotineae</taxon>
        <taxon>Pleurotaceae</taxon>
        <taxon>Hohenbuehelia</taxon>
    </lineage>
</organism>
<sequence>MPAVDLTSPTAPPTFNTTALLIALGVGVGVLGVCGALYKSLCLLLKWMDSKIEEKVDLESQLSKVRPFTVDLRRSEAALLASRYAPDIPDVGPLRPIIPPYLSFIPPPPPIYTGQVSYSPSVDISITLSSYSFETIHLGSSSSIKDIPCIDEIVVAPFQSPDLNIAEPISVFSNEVLVVHEPLIQQEFNSSDSGANLSAILARIEELESTRIPFAPLFQLGGRPCQRIPEMATLLANIVDVDSNVKTTPSKIPKRGRMPPKVPSPTSKTPTARRVAKGSDGDKENVRRSPSYMSPTAASRIRSGTGRRVL</sequence>
<keyword evidence="2" id="KW-0472">Membrane</keyword>
<evidence type="ECO:0000256" key="1">
    <source>
        <dbReference type="SAM" id="MobiDB-lite"/>
    </source>
</evidence>
<proteinExistence type="predicted"/>
<feature type="region of interest" description="Disordered" evidence="1">
    <location>
        <begin position="246"/>
        <end position="310"/>
    </location>
</feature>
<accession>A0ABR3IVM6</accession>
<keyword evidence="2" id="KW-0812">Transmembrane</keyword>
<reference evidence="4" key="1">
    <citation type="submission" date="2024-06" db="EMBL/GenBank/DDBJ databases">
        <title>Multi-omics analyses provide insights into the biosynthesis of the anticancer antibiotic pleurotin in Hohenbuehelia grisea.</title>
        <authorList>
            <person name="Weaver J.A."/>
            <person name="Alberti F."/>
        </authorList>
    </citation>
    <scope>NUCLEOTIDE SEQUENCE [LARGE SCALE GENOMIC DNA]</scope>
    <source>
        <strain evidence="4">T-177</strain>
    </source>
</reference>
<protein>
    <submittedName>
        <fullName evidence="3">Uncharacterized protein</fullName>
    </submittedName>
</protein>
<feature type="transmembrane region" description="Helical" evidence="2">
    <location>
        <begin position="20"/>
        <end position="45"/>
    </location>
</feature>